<protein>
    <submittedName>
        <fullName evidence="1">Uncharacterized protein</fullName>
    </submittedName>
</protein>
<comment type="caution">
    <text evidence="1">The sequence shown here is derived from an EMBL/GenBank/DDBJ whole genome shotgun (WGS) entry which is preliminary data.</text>
</comment>
<accession>A0A9D4CQF9</accession>
<evidence type="ECO:0000313" key="2">
    <source>
        <dbReference type="Proteomes" id="UP000828390"/>
    </source>
</evidence>
<sequence length="58" mass="6854">MTQYSNKLSFFVKLLQLILEEDTTNPMSRILEYPGKQCKKNSARKFSYYVATMDLNRV</sequence>
<dbReference type="Proteomes" id="UP000828390">
    <property type="component" value="Unassembled WGS sequence"/>
</dbReference>
<keyword evidence="2" id="KW-1185">Reference proteome</keyword>
<organism evidence="1 2">
    <name type="scientific">Dreissena polymorpha</name>
    <name type="common">Zebra mussel</name>
    <name type="synonym">Mytilus polymorpha</name>
    <dbReference type="NCBI Taxonomy" id="45954"/>
    <lineage>
        <taxon>Eukaryota</taxon>
        <taxon>Metazoa</taxon>
        <taxon>Spiralia</taxon>
        <taxon>Lophotrochozoa</taxon>
        <taxon>Mollusca</taxon>
        <taxon>Bivalvia</taxon>
        <taxon>Autobranchia</taxon>
        <taxon>Heteroconchia</taxon>
        <taxon>Euheterodonta</taxon>
        <taxon>Imparidentia</taxon>
        <taxon>Neoheterodontei</taxon>
        <taxon>Myida</taxon>
        <taxon>Dreissenoidea</taxon>
        <taxon>Dreissenidae</taxon>
        <taxon>Dreissena</taxon>
    </lineage>
</organism>
<reference evidence="1" key="2">
    <citation type="submission" date="2020-11" db="EMBL/GenBank/DDBJ databases">
        <authorList>
            <person name="McCartney M.A."/>
            <person name="Auch B."/>
            <person name="Kono T."/>
            <person name="Mallez S."/>
            <person name="Becker A."/>
            <person name="Gohl D.M."/>
            <person name="Silverstein K.A.T."/>
            <person name="Koren S."/>
            <person name="Bechman K.B."/>
            <person name="Herman A."/>
            <person name="Abrahante J.E."/>
            <person name="Garbe J."/>
        </authorList>
    </citation>
    <scope>NUCLEOTIDE SEQUENCE</scope>
    <source>
        <strain evidence="1">Duluth1</strain>
        <tissue evidence="1">Whole animal</tissue>
    </source>
</reference>
<reference evidence="1" key="1">
    <citation type="journal article" date="2019" name="bioRxiv">
        <title>The Genome of the Zebra Mussel, Dreissena polymorpha: A Resource for Invasive Species Research.</title>
        <authorList>
            <person name="McCartney M.A."/>
            <person name="Auch B."/>
            <person name="Kono T."/>
            <person name="Mallez S."/>
            <person name="Zhang Y."/>
            <person name="Obille A."/>
            <person name="Becker A."/>
            <person name="Abrahante J.E."/>
            <person name="Garbe J."/>
            <person name="Badalamenti J.P."/>
            <person name="Herman A."/>
            <person name="Mangelson H."/>
            <person name="Liachko I."/>
            <person name="Sullivan S."/>
            <person name="Sone E.D."/>
            <person name="Koren S."/>
            <person name="Silverstein K.A.T."/>
            <person name="Beckman K.B."/>
            <person name="Gohl D.M."/>
        </authorList>
    </citation>
    <scope>NUCLEOTIDE SEQUENCE</scope>
    <source>
        <strain evidence="1">Duluth1</strain>
        <tissue evidence="1">Whole animal</tissue>
    </source>
</reference>
<name>A0A9D4CQF9_DREPO</name>
<dbReference type="EMBL" id="JAIWYP010000012">
    <property type="protein sequence ID" value="KAH3728420.1"/>
    <property type="molecule type" value="Genomic_DNA"/>
</dbReference>
<dbReference type="AlphaFoldDB" id="A0A9D4CQF9"/>
<proteinExistence type="predicted"/>
<evidence type="ECO:0000313" key="1">
    <source>
        <dbReference type="EMBL" id="KAH3728420.1"/>
    </source>
</evidence>
<gene>
    <name evidence="1" type="ORF">DPMN_054376</name>
</gene>